<evidence type="ECO:0000313" key="1">
    <source>
        <dbReference type="EMBL" id="QKF77315.1"/>
    </source>
</evidence>
<dbReference type="Proteomes" id="UP000503313">
    <property type="component" value="Chromosome"/>
</dbReference>
<sequence>MKNMLKTRKEQIVNNVGGEDELKKLQKVKLLKLMELEIQQMLEFWSLGQVLKILNSELGFKISKTVFYEFCAKNLKKDKKSDVGVSQKRDIKKDEKSINNIDDLTNSAVDFVTKNLPKK</sequence>
<organism evidence="1 2">
    <name type="scientific">Arcobacter defluvii</name>
    <dbReference type="NCBI Taxonomy" id="873191"/>
    <lineage>
        <taxon>Bacteria</taxon>
        <taxon>Pseudomonadati</taxon>
        <taxon>Campylobacterota</taxon>
        <taxon>Epsilonproteobacteria</taxon>
        <taxon>Campylobacterales</taxon>
        <taxon>Arcobacteraceae</taxon>
        <taxon>Arcobacter</taxon>
    </lineage>
</organism>
<evidence type="ECO:0000313" key="2">
    <source>
        <dbReference type="Proteomes" id="UP000503313"/>
    </source>
</evidence>
<dbReference type="AlphaFoldDB" id="A0AAE7E5Y5"/>
<gene>
    <name evidence="1" type="ORF">ADFLV_1283</name>
</gene>
<dbReference type="EMBL" id="CP053835">
    <property type="protein sequence ID" value="QKF77315.1"/>
    <property type="molecule type" value="Genomic_DNA"/>
</dbReference>
<accession>A0AAE7E5Y5</accession>
<reference evidence="1 2" key="1">
    <citation type="submission" date="2020-05" db="EMBL/GenBank/DDBJ databases">
        <title>Complete genome sequencing of Campylobacter and Arcobacter type strains.</title>
        <authorList>
            <person name="Miller W.G."/>
            <person name="Yee E."/>
        </authorList>
    </citation>
    <scope>NUCLEOTIDE SEQUENCE [LARGE SCALE GENOMIC DNA]</scope>
    <source>
        <strain evidence="1 2">LMG 25694</strain>
    </source>
</reference>
<keyword evidence="2" id="KW-1185">Reference proteome</keyword>
<proteinExistence type="predicted"/>
<name>A0AAE7E5Y5_9BACT</name>
<protein>
    <submittedName>
        <fullName evidence="1">Uncharacterized protein</fullName>
    </submittedName>
</protein>
<dbReference type="KEGG" id="adz:ADFLV_1283"/>
<dbReference type="RefSeq" id="WP_129012093.1">
    <property type="nucleotide sequence ID" value="NZ_CP053835.1"/>
</dbReference>